<gene>
    <name evidence="3" type="ORF">ACFSR3_10915</name>
</gene>
<evidence type="ECO:0000256" key="1">
    <source>
        <dbReference type="PROSITE-ProRule" id="PRU00169"/>
    </source>
</evidence>
<protein>
    <submittedName>
        <fullName evidence="3">Response regulator</fullName>
    </submittedName>
</protein>
<dbReference type="PROSITE" id="PS50110">
    <property type="entry name" value="RESPONSE_REGULATORY"/>
    <property type="match status" value="1"/>
</dbReference>
<accession>A0ABW5NUX1</accession>
<feature type="domain" description="Response regulatory" evidence="2">
    <location>
        <begin position="2"/>
        <end position="125"/>
    </location>
</feature>
<comment type="caution">
    <text evidence="3">The sequence shown here is derived from an EMBL/GenBank/DDBJ whole genome shotgun (WGS) entry which is preliminary data.</text>
</comment>
<dbReference type="EMBL" id="JBHUMD010000026">
    <property type="protein sequence ID" value="MFD2602568.1"/>
    <property type="molecule type" value="Genomic_DNA"/>
</dbReference>
<keyword evidence="1" id="KW-0597">Phosphoprotein</keyword>
<dbReference type="Proteomes" id="UP001597480">
    <property type="component" value="Unassembled WGS sequence"/>
</dbReference>
<dbReference type="InterPro" id="IPR011006">
    <property type="entry name" value="CheY-like_superfamily"/>
</dbReference>
<dbReference type="SUPFAM" id="SSF52172">
    <property type="entry name" value="CheY-like"/>
    <property type="match status" value="1"/>
</dbReference>
<evidence type="ECO:0000313" key="3">
    <source>
        <dbReference type="EMBL" id="MFD2602568.1"/>
    </source>
</evidence>
<name>A0ABW5NUX1_9FLAO</name>
<sequence length="210" mass="23873">MNILIVDDHPMIVSFYENALKSYFHKILNIYKAYNCQEAYNGLFADYDIAIIDASLPPYVEKDLHSGADIALLIGKVNPSCKIVIITGFDKKLILYNLFRQIRPDAIIAKNDISAENFIEIITDVLDGKKYQSPTVKNSISEIWANDILADEHNRDILFNLSNGYKINELNTIVPLAEITIRKRLSLIKKAFQIGSNDNLLTEIKRRGIL</sequence>
<dbReference type="Pfam" id="PF00072">
    <property type="entry name" value="Response_reg"/>
    <property type="match status" value="1"/>
</dbReference>
<dbReference type="InterPro" id="IPR001789">
    <property type="entry name" value="Sig_transdc_resp-reg_receiver"/>
</dbReference>
<reference evidence="4" key="1">
    <citation type="journal article" date="2019" name="Int. J. Syst. Evol. Microbiol.">
        <title>The Global Catalogue of Microorganisms (GCM) 10K type strain sequencing project: providing services to taxonomists for standard genome sequencing and annotation.</title>
        <authorList>
            <consortium name="The Broad Institute Genomics Platform"/>
            <consortium name="The Broad Institute Genome Sequencing Center for Infectious Disease"/>
            <person name="Wu L."/>
            <person name="Ma J."/>
        </authorList>
    </citation>
    <scope>NUCLEOTIDE SEQUENCE [LARGE SCALE GENOMIC DNA]</scope>
    <source>
        <strain evidence="4">KCTC 42107</strain>
    </source>
</reference>
<feature type="modified residue" description="4-aspartylphosphate" evidence="1">
    <location>
        <position position="53"/>
    </location>
</feature>
<dbReference type="Gene3D" id="3.40.50.2300">
    <property type="match status" value="1"/>
</dbReference>
<organism evidence="3 4">
    <name type="scientific">Flavobacterium suzhouense</name>
    <dbReference type="NCBI Taxonomy" id="1529638"/>
    <lineage>
        <taxon>Bacteria</taxon>
        <taxon>Pseudomonadati</taxon>
        <taxon>Bacteroidota</taxon>
        <taxon>Flavobacteriia</taxon>
        <taxon>Flavobacteriales</taxon>
        <taxon>Flavobacteriaceae</taxon>
        <taxon>Flavobacterium</taxon>
    </lineage>
</organism>
<evidence type="ECO:0000259" key="2">
    <source>
        <dbReference type="PROSITE" id="PS50110"/>
    </source>
</evidence>
<keyword evidence="4" id="KW-1185">Reference proteome</keyword>
<proteinExistence type="predicted"/>
<evidence type="ECO:0000313" key="4">
    <source>
        <dbReference type="Proteomes" id="UP001597480"/>
    </source>
</evidence>
<dbReference type="CDD" id="cd00156">
    <property type="entry name" value="REC"/>
    <property type="match status" value="1"/>
</dbReference>
<dbReference type="RefSeq" id="WP_379820993.1">
    <property type="nucleotide sequence ID" value="NZ_JBHUMD010000026.1"/>
</dbReference>